<gene>
    <name evidence="2" type="ORF">EDM56_04435</name>
</gene>
<reference evidence="2 3" key="1">
    <citation type="submission" date="2018-10" db="EMBL/GenBank/DDBJ databases">
        <title>Phylogenomics of Brevibacillus.</title>
        <authorList>
            <person name="Dunlap C."/>
        </authorList>
    </citation>
    <scope>NUCLEOTIDE SEQUENCE [LARGE SCALE GENOMIC DNA]</scope>
    <source>
        <strain evidence="2 3">JCM 15716</strain>
    </source>
</reference>
<dbReference type="OrthoDB" id="2417909at2"/>
<dbReference type="RefSeq" id="WP_122916667.1">
    <property type="nucleotide sequence ID" value="NZ_RHHQ01000004.1"/>
</dbReference>
<evidence type="ECO:0000313" key="3">
    <source>
        <dbReference type="Proteomes" id="UP000271031"/>
    </source>
</evidence>
<accession>A0A3M8DWV3</accession>
<keyword evidence="3" id="KW-1185">Reference proteome</keyword>
<evidence type="ECO:0000259" key="1">
    <source>
        <dbReference type="Pfam" id="PF06114"/>
    </source>
</evidence>
<dbReference type="AlphaFoldDB" id="A0A3M8DWV3"/>
<dbReference type="Proteomes" id="UP000271031">
    <property type="component" value="Unassembled WGS sequence"/>
</dbReference>
<evidence type="ECO:0000313" key="2">
    <source>
        <dbReference type="EMBL" id="RNB92005.1"/>
    </source>
</evidence>
<dbReference type="Pfam" id="PF06114">
    <property type="entry name" value="Peptidase_M78"/>
    <property type="match status" value="1"/>
</dbReference>
<dbReference type="PROSITE" id="PS50096">
    <property type="entry name" value="IQ"/>
    <property type="match status" value="1"/>
</dbReference>
<sequence length="207" mass="24230">MLAHYQPTVLEDWVEAKYQSVGILTPADLTIDNIANAFHIKVILLPGAKEEALWDDSLAAIFLNADKPVLETREIFFHELCHPLLHHGDQLGMSSHQRLHQEEQAGHFQLYAALPFFMIRSLTLPQLEQDIIHLLATEFAVTHELARKRWEQIHRRNYSGEAHYQLVAEMRSRYKKSLPQDWSDETKALYERAIQRQQKHYRGMVIR</sequence>
<comment type="caution">
    <text evidence="2">The sequence shown here is derived from an EMBL/GenBank/DDBJ whole genome shotgun (WGS) entry which is preliminary data.</text>
</comment>
<dbReference type="InterPro" id="IPR010359">
    <property type="entry name" value="IrrE_HExxH"/>
</dbReference>
<name>A0A3M8DWV3_9BACL</name>
<dbReference type="EMBL" id="RHHQ01000004">
    <property type="protein sequence ID" value="RNB92005.1"/>
    <property type="molecule type" value="Genomic_DNA"/>
</dbReference>
<protein>
    <submittedName>
        <fullName evidence="2">ImmA/IrrE family metallo-endopeptidase</fullName>
    </submittedName>
</protein>
<organism evidence="2 3">
    <name type="scientific">Brevibacillus fluminis</name>
    <dbReference type="NCBI Taxonomy" id="511487"/>
    <lineage>
        <taxon>Bacteria</taxon>
        <taxon>Bacillati</taxon>
        <taxon>Bacillota</taxon>
        <taxon>Bacilli</taxon>
        <taxon>Bacillales</taxon>
        <taxon>Paenibacillaceae</taxon>
        <taxon>Brevibacillus</taxon>
    </lineage>
</organism>
<feature type="domain" description="IrrE N-terminal-like" evidence="1">
    <location>
        <begin position="57"/>
        <end position="150"/>
    </location>
</feature>
<proteinExistence type="predicted"/>